<accession>A0A345PAA8</accession>
<feature type="chain" id="PRO_5016946950" evidence="1">
    <location>
        <begin position="39"/>
        <end position="282"/>
    </location>
</feature>
<evidence type="ECO:0000313" key="3">
    <source>
        <dbReference type="EMBL" id="AXI04217.1"/>
    </source>
</evidence>
<name>A0A345PAA8_9GAMM</name>
<feature type="domain" description="DUF2135" evidence="2">
    <location>
        <begin position="212"/>
        <end position="268"/>
    </location>
</feature>
<dbReference type="AlphaFoldDB" id="A0A345PAA8"/>
<dbReference type="Proteomes" id="UP000253940">
    <property type="component" value="Chromosome"/>
</dbReference>
<dbReference type="KEGG" id="mbah:HYN46_16040"/>
<organism evidence="3 4">
    <name type="scientific">Aquirhabdus parva</name>
    <dbReference type="NCBI Taxonomy" id="2283318"/>
    <lineage>
        <taxon>Bacteria</taxon>
        <taxon>Pseudomonadati</taxon>
        <taxon>Pseudomonadota</taxon>
        <taxon>Gammaproteobacteria</taxon>
        <taxon>Moraxellales</taxon>
        <taxon>Moraxellaceae</taxon>
        <taxon>Aquirhabdus</taxon>
    </lineage>
</organism>
<dbReference type="InterPro" id="IPR019220">
    <property type="entry name" value="DUF2135"/>
</dbReference>
<keyword evidence="1" id="KW-0732">Signal</keyword>
<evidence type="ECO:0000256" key="1">
    <source>
        <dbReference type="SAM" id="SignalP"/>
    </source>
</evidence>
<dbReference type="RefSeq" id="WP_114900325.1">
    <property type="nucleotide sequence ID" value="NZ_CP031222.1"/>
</dbReference>
<reference evidence="3 4" key="1">
    <citation type="submission" date="2018-07" db="EMBL/GenBank/DDBJ databases">
        <title>Genome sequencing of Moraxellaceae gen. HYN0046.</title>
        <authorList>
            <person name="Kim M."/>
            <person name="Yi H."/>
        </authorList>
    </citation>
    <scope>NUCLEOTIDE SEQUENCE [LARGE SCALE GENOMIC DNA]</scope>
    <source>
        <strain evidence="3 4">HYN0046</strain>
    </source>
</reference>
<gene>
    <name evidence="3" type="ORF">HYN46_16040</name>
</gene>
<dbReference type="OrthoDB" id="266279at2"/>
<evidence type="ECO:0000259" key="2">
    <source>
        <dbReference type="Pfam" id="PF09906"/>
    </source>
</evidence>
<keyword evidence="4" id="KW-1185">Reference proteome</keyword>
<dbReference type="Pfam" id="PF09906">
    <property type="entry name" value="DUF2135"/>
    <property type="match status" value="1"/>
</dbReference>
<protein>
    <submittedName>
        <fullName evidence="3">DUF2135 domain-containing protein</fullName>
    </submittedName>
</protein>
<dbReference type="EMBL" id="CP031222">
    <property type="protein sequence ID" value="AXI04217.1"/>
    <property type="molecule type" value="Genomic_DNA"/>
</dbReference>
<proteinExistence type="predicted"/>
<evidence type="ECO:0000313" key="4">
    <source>
        <dbReference type="Proteomes" id="UP000253940"/>
    </source>
</evidence>
<sequence>MQYGIDAIKNNKSRIISTHAKPLILVSGLCLVLSSAHAVPTAAQPADGPKGGWNYSGLTDRSTDNNMSYPTPPIYRGLTRNRTPIKGTIPLTDQQIPELIVNGNAMRLNTDKSGHFERFYAFGSGSNSIEVKAASNKVGHRTQFYESNPSQVTPHLRIICSWDAPEAEVDLHILTPDRQHVTWSSPLLKEGGGLDVDSVDGPGPEMFTVASPLHGTYQVYINYWGNLDESGYNFDKTKLKKPIVTSTITLVFNENTPNEKRESFIVPLRKIGELTMVKSFLY</sequence>
<feature type="signal peptide" evidence="1">
    <location>
        <begin position="1"/>
        <end position="38"/>
    </location>
</feature>